<name>A0AAV7VZA4_PLEWA</name>
<gene>
    <name evidence="2" type="ORF">NDU88_002413</name>
</gene>
<organism evidence="2 3">
    <name type="scientific">Pleurodeles waltl</name>
    <name type="common">Iberian ribbed newt</name>
    <dbReference type="NCBI Taxonomy" id="8319"/>
    <lineage>
        <taxon>Eukaryota</taxon>
        <taxon>Metazoa</taxon>
        <taxon>Chordata</taxon>
        <taxon>Craniata</taxon>
        <taxon>Vertebrata</taxon>
        <taxon>Euteleostomi</taxon>
        <taxon>Amphibia</taxon>
        <taxon>Batrachia</taxon>
        <taxon>Caudata</taxon>
        <taxon>Salamandroidea</taxon>
        <taxon>Salamandridae</taxon>
        <taxon>Pleurodelinae</taxon>
        <taxon>Pleurodeles</taxon>
    </lineage>
</organism>
<evidence type="ECO:0000313" key="2">
    <source>
        <dbReference type="EMBL" id="KAJ1207020.1"/>
    </source>
</evidence>
<dbReference type="AlphaFoldDB" id="A0AAV7VZA4"/>
<reference evidence="2" key="1">
    <citation type="journal article" date="2022" name="bioRxiv">
        <title>Sequencing and chromosome-scale assembly of the giantPleurodeles waltlgenome.</title>
        <authorList>
            <person name="Brown T."/>
            <person name="Elewa A."/>
            <person name="Iarovenko S."/>
            <person name="Subramanian E."/>
            <person name="Araus A.J."/>
            <person name="Petzold A."/>
            <person name="Susuki M."/>
            <person name="Suzuki K.-i.T."/>
            <person name="Hayashi T."/>
            <person name="Toyoda A."/>
            <person name="Oliveira C."/>
            <person name="Osipova E."/>
            <person name="Leigh N.D."/>
            <person name="Simon A."/>
            <person name="Yun M.H."/>
        </authorList>
    </citation>
    <scope>NUCLEOTIDE SEQUENCE</scope>
    <source>
        <strain evidence="2">20211129_DDA</strain>
        <tissue evidence="2">Liver</tissue>
    </source>
</reference>
<dbReference type="Proteomes" id="UP001066276">
    <property type="component" value="Chromosome 1_2"/>
</dbReference>
<protein>
    <submittedName>
        <fullName evidence="2">Uncharacterized protein</fullName>
    </submittedName>
</protein>
<keyword evidence="3" id="KW-1185">Reference proteome</keyword>
<feature type="compositionally biased region" description="Low complexity" evidence="1">
    <location>
        <begin position="31"/>
        <end position="48"/>
    </location>
</feature>
<feature type="region of interest" description="Disordered" evidence="1">
    <location>
        <begin position="1"/>
        <end position="78"/>
    </location>
</feature>
<dbReference type="EMBL" id="JANPWB010000002">
    <property type="protein sequence ID" value="KAJ1207020.1"/>
    <property type="molecule type" value="Genomic_DNA"/>
</dbReference>
<proteinExistence type="predicted"/>
<feature type="compositionally biased region" description="Polar residues" evidence="1">
    <location>
        <begin position="55"/>
        <end position="78"/>
    </location>
</feature>
<evidence type="ECO:0000313" key="3">
    <source>
        <dbReference type="Proteomes" id="UP001066276"/>
    </source>
</evidence>
<accession>A0AAV7VZA4</accession>
<comment type="caution">
    <text evidence="2">The sequence shown here is derived from an EMBL/GenBank/DDBJ whole genome shotgun (WGS) entry which is preliminary data.</text>
</comment>
<evidence type="ECO:0000256" key="1">
    <source>
        <dbReference type="SAM" id="MobiDB-lite"/>
    </source>
</evidence>
<sequence>MADSNLPEGLSTFQTDSGPRRAMKDNEEQEAAGADGLPLAAGELAPGASTPIAEEQTSQPTRNVACSPTIGASRQGLQTGLGKMMEAMHSFMASAKALAGLGMDEQRASSR</sequence>